<evidence type="ECO:0000313" key="4">
    <source>
        <dbReference type="Proteomes" id="UP000034854"/>
    </source>
</evidence>
<dbReference type="SUPFAM" id="SSF56300">
    <property type="entry name" value="Metallo-dependent phosphatases"/>
    <property type="match status" value="1"/>
</dbReference>
<dbReference type="PANTHER" id="PTHR43143:SF1">
    <property type="entry name" value="SERINE_THREONINE-PROTEIN PHOSPHATASE CPPED1"/>
    <property type="match status" value="1"/>
</dbReference>
<accession>A0A0G0UDV9</accession>
<reference evidence="3 4" key="1">
    <citation type="journal article" date="2015" name="Nature">
        <title>rRNA introns, odd ribosomes, and small enigmatic genomes across a large radiation of phyla.</title>
        <authorList>
            <person name="Brown C.T."/>
            <person name="Hug L.A."/>
            <person name="Thomas B.C."/>
            <person name="Sharon I."/>
            <person name="Castelle C.J."/>
            <person name="Singh A."/>
            <person name="Wilkins M.J."/>
            <person name="Williams K.H."/>
            <person name="Banfield J.F."/>
        </authorList>
    </citation>
    <scope>NUCLEOTIDE SEQUENCE [LARGE SCALE GENOMIC DNA]</scope>
</reference>
<protein>
    <recommendedName>
        <fullName evidence="2">Calcineurin-like phosphoesterase domain-containing protein</fullName>
    </recommendedName>
</protein>
<dbReference type="GO" id="GO:0016787">
    <property type="term" value="F:hydrolase activity"/>
    <property type="evidence" value="ECO:0007669"/>
    <property type="project" value="InterPro"/>
</dbReference>
<dbReference type="Gene3D" id="3.60.21.10">
    <property type="match status" value="1"/>
</dbReference>
<keyword evidence="1" id="KW-0812">Transmembrane</keyword>
<feature type="domain" description="Calcineurin-like phosphoesterase" evidence="2">
    <location>
        <begin position="110"/>
        <end position="303"/>
    </location>
</feature>
<dbReference type="AlphaFoldDB" id="A0A0G0UDV9"/>
<organism evidence="3 4">
    <name type="scientific">Candidatus Curtissbacteria bacterium GW2011_GWA1_41_11</name>
    <dbReference type="NCBI Taxonomy" id="1618409"/>
    <lineage>
        <taxon>Bacteria</taxon>
        <taxon>Candidatus Curtissiibacteriota</taxon>
    </lineage>
</organism>
<evidence type="ECO:0000259" key="2">
    <source>
        <dbReference type="Pfam" id="PF00149"/>
    </source>
</evidence>
<dbReference type="InterPro" id="IPR029052">
    <property type="entry name" value="Metallo-depent_PP-like"/>
</dbReference>
<dbReference type="PANTHER" id="PTHR43143">
    <property type="entry name" value="METALLOPHOSPHOESTERASE, CALCINEURIN SUPERFAMILY"/>
    <property type="match status" value="1"/>
</dbReference>
<name>A0A0G0UDV9_9BACT</name>
<keyword evidence="1" id="KW-0472">Membrane</keyword>
<dbReference type="Pfam" id="PF00149">
    <property type="entry name" value="Metallophos"/>
    <property type="match status" value="1"/>
</dbReference>
<sequence>MFRHTESKKRSFLPFVLLRLCLSFVMFLLLGLLAYQAFLYFSGVGNGDLFKMVDQIKNDPKGFVTTLTNFNEATKLLSGSWGVKLPPGSTPADEGEPEMAEVTPSGNIILKFALVADSHNDNENLSEALKSARDGGVKFAIGLGDYTNTGTIKELEEAKTVFDNSSLPYYVTAGDHDLWDARDKTASAVINFNQVFKSPNQTFIDSGIRFVIVFNADNYEGIDSLQMAWLKEILGEKSRSSKNTFVFLHEALMHPSSDRFMGSAVKDEEKGGEANKIIAGQAQTLIQVFKDAGVSEVFAGDIHAYSRYSDPKTGLKMTTVGALTSERNLEKPSFVIVDVYENGGYNVSKVEI</sequence>
<dbReference type="EMBL" id="LCAG01000007">
    <property type="protein sequence ID" value="KKR87104.1"/>
    <property type="molecule type" value="Genomic_DNA"/>
</dbReference>
<dbReference type="InterPro" id="IPR051918">
    <property type="entry name" value="STPP_CPPED1"/>
</dbReference>
<dbReference type="InterPro" id="IPR004843">
    <property type="entry name" value="Calcineurin-like_PHP"/>
</dbReference>
<comment type="caution">
    <text evidence="3">The sequence shown here is derived from an EMBL/GenBank/DDBJ whole genome shotgun (WGS) entry which is preliminary data.</text>
</comment>
<dbReference type="Proteomes" id="UP000034854">
    <property type="component" value="Unassembled WGS sequence"/>
</dbReference>
<gene>
    <name evidence="3" type="ORF">UU34_C0007G0007</name>
</gene>
<evidence type="ECO:0000256" key="1">
    <source>
        <dbReference type="SAM" id="Phobius"/>
    </source>
</evidence>
<proteinExistence type="predicted"/>
<feature type="transmembrane region" description="Helical" evidence="1">
    <location>
        <begin position="12"/>
        <end position="35"/>
    </location>
</feature>
<keyword evidence="1" id="KW-1133">Transmembrane helix</keyword>
<evidence type="ECO:0000313" key="3">
    <source>
        <dbReference type="EMBL" id="KKR87104.1"/>
    </source>
</evidence>